<evidence type="ECO:0000256" key="1">
    <source>
        <dbReference type="SAM" id="Phobius"/>
    </source>
</evidence>
<feature type="non-terminal residue" evidence="2">
    <location>
        <position position="191"/>
    </location>
</feature>
<gene>
    <name evidence="2" type="ORF">PIB30_078598</name>
</gene>
<dbReference type="EMBL" id="JASCZI010121919">
    <property type="protein sequence ID" value="MED6163306.1"/>
    <property type="molecule type" value="Genomic_DNA"/>
</dbReference>
<keyword evidence="1" id="KW-1133">Transmembrane helix</keyword>
<reference evidence="2 3" key="1">
    <citation type="journal article" date="2023" name="Plants (Basel)">
        <title>Bridging the Gap: Combining Genomics and Transcriptomics Approaches to Understand Stylosanthes scabra, an Orphan Legume from the Brazilian Caatinga.</title>
        <authorList>
            <person name="Ferreira-Neto J.R.C."/>
            <person name="da Silva M.D."/>
            <person name="Binneck E."/>
            <person name="de Melo N.F."/>
            <person name="da Silva R.H."/>
            <person name="de Melo A.L.T.M."/>
            <person name="Pandolfi V."/>
            <person name="Bustamante F.O."/>
            <person name="Brasileiro-Vidal A.C."/>
            <person name="Benko-Iseppon A.M."/>
        </authorList>
    </citation>
    <scope>NUCLEOTIDE SEQUENCE [LARGE SCALE GENOMIC DNA]</scope>
    <source>
        <tissue evidence="2">Leaves</tissue>
    </source>
</reference>
<keyword evidence="3" id="KW-1185">Reference proteome</keyword>
<sequence length="191" mass="21598">MQGPPKEELQFREYRELPQLAPSFFMLKWFRAHLNGRVEKLKSYLIARAHFVYINSARFPMAASPNPTFSTLTFILYPQATSSTAASHHPQLLSLASHLPWEWARSVDPSGRKAKGKSPALQFSHRTEIISPSLVMAIHFLLRPKRVPILIVLNPLTTMLVLLGMLRVMILVVPAVAGGYRGNDRDGEERK</sequence>
<name>A0ABU6UPS6_9FABA</name>
<proteinExistence type="predicted"/>
<protein>
    <submittedName>
        <fullName evidence="2">Uncharacterized protein</fullName>
    </submittedName>
</protein>
<comment type="caution">
    <text evidence="2">The sequence shown here is derived from an EMBL/GenBank/DDBJ whole genome shotgun (WGS) entry which is preliminary data.</text>
</comment>
<keyword evidence="1" id="KW-0472">Membrane</keyword>
<accession>A0ABU6UPS6</accession>
<keyword evidence="1" id="KW-0812">Transmembrane</keyword>
<dbReference type="Proteomes" id="UP001341840">
    <property type="component" value="Unassembled WGS sequence"/>
</dbReference>
<evidence type="ECO:0000313" key="3">
    <source>
        <dbReference type="Proteomes" id="UP001341840"/>
    </source>
</evidence>
<feature type="transmembrane region" description="Helical" evidence="1">
    <location>
        <begin position="149"/>
        <end position="177"/>
    </location>
</feature>
<evidence type="ECO:0000313" key="2">
    <source>
        <dbReference type="EMBL" id="MED6163306.1"/>
    </source>
</evidence>
<organism evidence="2 3">
    <name type="scientific">Stylosanthes scabra</name>
    <dbReference type="NCBI Taxonomy" id="79078"/>
    <lineage>
        <taxon>Eukaryota</taxon>
        <taxon>Viridiplantae</taxon>
        <taxon>Streptophyta</taxon>
        <taxon>Embryophyta</taxon>
        <taxon>Tracheophyta</taxon>
        <taxon>Spermatophyta</taxon>
        <taxon>Magnoliopsida</taxon>
        <taxon>eudicotyledons</taxon>
        <taxon>Gunneridae</taxon>
        <taxon>Pentapetalae</taxon>
        <taxon>rosids</taxon>
        <taxon>fabids</taxon>
        <taxon>Fabales</taxon>
        <taxon>Fabaceae</taxon>
        <taxon>Papilionoideae</taxon>
        <taxon>50 kb inversion clade</taxon>
        <taxon>dalbergioids sensu lato</taxon>
        <taxon>Dalbergieae</taxon>
        <taxon>Pterocarpus clade</taxon>
        <taxon>Stylosanthes</taxon>
    </lineage>
</organism>